<keyword evidence="9" id="KW-0808">Transferase</keyword>
<comment type="similarity">
    <text evidence="4">Belongs to the CobS family.</text>
</comment>
<comment type="caution">
    <text evidence="20">The sequence shown here is derived from an EMBL/GenBank/DDBJ whole genome shotgun (WGS) entry which is preliminary data.</text>
</comment>
<evidence type="ECO:0000256" key="11">
    <source>
        <dbReference type="ARBA" id="ARBA00022842"/>
    </source>
</evidence>
<name>A0A8J6Z2V3_9RHOB</name>
<keyword evidence="7" id="KW-1003">Cell membrane</keyword>
<gene>
    <name evidence="20" type="ORF">ICN82_20845</name>
</gene>
<protein>
    <recommendedName>
        <fullName evidence="6">Adenosylcobinamide-GDP ribazoletransferase</fullName>
        <ecNumber evidence="5">2.7.8.26</ecNumber>
    </recommendedName>
    <alternativeName>
        <fullName evidence="16">Cobalamin synthase</fullName>
    </alternativeName>
    <alternativeName>
        <fullName evidence="15">Cobalamin-5'-phosphate synthase</fullName>
    </alternativeName>
</protein>
<evidence type="ECO:0000256" key="16">
    <source>
        <dbReference type="ARBA" id="ARBA00032853"/>
    </source>
</evidence>
<feature type="transmembrane region" description="Helical" evidence="19">
    <location>
        <begin position="117"/>
        <end position="135"/>
    </location>
</feature>
<keyword evidence="12 19" id="KW-1133">Transmembrane helix</keyword>
<keyword evidence="8" id="KW-0169">Cobalamin biosynthesis</keyword>
<dbReference type="GO" id="GO:0009236">
    <property type="term" value="P:cobalamin biosynthetic process"/>
    <property type="evidence" value="ECO:0007669"/>
    <property type="project" value="UniProtKB-UniPathway"/>
</dbReference>
<feature type="transmembrane region" description="Helical" evidence="19">
    <location>
        <begin position="147"/>
        <end position="168"/>
    </location>
</feature>
<dbReference type="RefSeq" id="WP_193187201.1">
    <property type="nucleotide sequence ID" value="NZ_JACVXA010000121.1"/>
</dbReference>
<evidence type="ECO:0000256" key="13">
    <source>
        <dbReference type="ARBA" id="ARBA00023136"/>
    </source>
</evidence>
<dbReference type="PANTHER" id="PTHR34148">
    <property type="entry name" value="ADENOSYLCOBINAMIDE-GDP RIBAZOLETRANSFERASE"/>
    <property type="match status" value="1"/>
</dbReference>
<sequence>MPARPGPLLDLRDIAAALGLLTRLPVKVNTGFAIARGAGAAWAWPLAGLAVAVTAGGAGWIAQAAGLPATLAAGLVLGLQALLTGAMHEDGLADCADGLWGGWSRARRLEIMKDSHIGSYGVLALVLATGLRWQALLLLLPLGATGWGIWLGACMISRGAMVAVMAALPRARPGGLSATAGRPS</sequence>
<dbReference type="PANTHER" id="PTHR34148:SF1">
    <property type="entry name" value="ADENOSYLCOBINAMIDE-GDP RIBAZOLETRANSFERASE"/>
    <property type="match status" value="1"/>
</dbReference>
<evidence type="ECO:0000256" key="7">
    <source>
        <dbReference type="ARBA" id="ARBA00022475"/>
    </source>
</evidence>
<comment type="cofactor">
    <cofactor evidence="1">
        <name>Mg(2+)</name>
        <dbReference type="ChEBI" id="CHEBI:18420"/>
    </cofactor>
</comment>
<keyword evidence="21" id="KW-1185">Reference proteome</keyword>
<evidence type="ECO:0000256" key="3">
    <source>
        <dbReference type="ARBA" id="ARBA00004663"/>
    </source>
</evidence>
<reference evidence="20" key="1">
    <citation type="submission" date="2020-09" db="EMBL/GenBank/DDBJ databases">
        <title>A novel bacterium of genus Mangrovicoccus, isolated from South China Sea.</title>
        <authorList>
            <person name="Huang H."/>
            <person name="Mo K."/>
            <person name="Hu Y."/>
        </authorList>
    </citation>
    <scope>NUCLEOTIDE SEQUENCE</scope>
    <source>
        <strain evidence="20">HB182678</strain>
    </source>
</reference>
<dbReference type="GO" id="GO:0051073">
    <property type="term" value="F:adenosylcobinamide-GDP ribazoletransferase activity"/>
    <property type="evidence" value="ECO:0007669"/>
    <property type="project" value="UniProtKB-EC"/>
</dbReference>
<keyword evidence="13 19" id="KW-0472">Membrane</keyword>
<dbReference type="HAMAP" id="MF_00719">
    <property type="entry name" value="CobS"/>
    <property type="match status" value="1"/>
</dbReference>
<evidence type="ECO:0000256" key="18">
    <source>
        <dbReference type="ARBA" id="ARBA00049504"/>
    </source>
</evidence>
<evidence type="ECO:0000256" key="2">
    <source>
        <dbReference type="ARBA" id="ARBA00004651"/>
    </source>
</evidence>
<comment type="subcellular location">
    <subcellularLocation>
        <location evidence="2">Cell membrane</location>
        <topology evidence="2">Multi-pass membrane protein</topology>
    </subcellularLocation>
</comment>
<evidence type="ECO:0000313" key="20">
    <source>
        <dbReference type="EMBL" id="MBE3640656.1"/>
    </source>
</evidence>
<evidence type="ECO:0000256" key="5">
    <source>
        <dbReference type="ARBA" id="ARBA00013200"/>
    </source>
</evidence>
<dbReference type="InterPro" id="IPR003805">
    <property type="entry name" value="CobS"/>
</dbReference>
<comment type="function">
    <text evidence="14">Joins adenosylcobinamide-GDP and alpha-ribazole to generate adenosylcobalamin (Ado-cobalamin). Also synthesizes adenosylcobalamin 5'-phosphate from adenosylcobinamide-GDP and alpha-ribazole 5'-phosphate.</text>
</comment>
<organism evidence="20 21">
    <name type="scientific">Mangrovicoccus algicola</name>
    <dbReference type="NCBI Taxonomy" id="2771008"/>
    <lineage>
        <taxon>Bacteria</taxon>
        <taxon>Pseudomonadati</taxon>
        <taxon>Pseudomonadota</taxon>
        <taxon>Alphaproteobacteria</taxon>
        <taxon>Rhodobacterales</taxon>
        <taxon>Paracoccaceae</taxon>
        <taxon>Mangrovicoccus</taxon>
    </lineage>
</organism>
<evidence type="ECO:0000256" key="14">
    <source>
        <dbReference type="ARBA" id="ARBA00025228"/>
    </source>
</evidence>
<dbReference type="Pfam" id="PF02654">
    <property type="entry name" value="CobS"/>
    <property type="match status" value="1"/>
</dbReference>
<feature type="non-terminal residue" evidence="20">
    <location>
        <position position="184"/>
    </location>
</feature>
<evidence type="ECO:0000256" key="17">
    <source>
        <dbReference type="ARBA" id="ARBA00048623"/>
    </source>
</evidence>
<comment type="pathway">
    <text evidence="3">Cofactor biosynthesis; adenosylcobalamin biosynthesis; adenosylcobalamin from cob(II)yrinate a,c-diamide: step 7/7.</text>
</comment>
<dbReference type="Proteomes" id="UP000609121">
    <property type="component" value="Unassembled WGS sequence"/>
</dbReference>
<evidence type="ECO:0000256" key="8">
    <source>
        <dbReference type="ARBA" id="ARBA00022573"/>
    </source>
</evidence>
<dbReference type="GO" id="GO:0005886">
    <property type="term" value="C:plasma membrane"/>
    <property type="evidence" value="ECO:0007669"/>
    <property type="project" value="UniProtKB-SubCell"/>
</dbReference>
<evidence type="ECO:0000256" key="10">
    <source>
        <dbReference type="ARBA" id="ARBA00022692"/>
    </source>
</evidence>
<proteinExistence type="inferred from homology"/>
<comment type="catalytic activity">
    <reaction evidence="18">
        <text>alpha-ribazole 5'-phosphate + adenosylcob(III)inamide-GDP = adenosylcob(III)alamin 5'-phosphate + GMP + H(+)</text>
        <dbReference type="Rhea" id="RHEA:23560"/>
        <dbReference type="ChEBI" id="CHEBI:15378"/>
        <dbReference type="ChEBI" id="CHEBI:57918"/>
        <dbReference type="ChEBI" id="CHEBI:58115"/>
        <dbReference type="ChEBI" id="CHEBI:60487"/>
        <dbReference type="ChEBI" id="CHEBI:60493"/>
        <dbReference type="EC" id="2.7.8.26"/>
    </reaction>
</comment>
<dbReference type="EMBL" id="JACVXA010000121">
    <property type="protein sequence ID" value="MBE3640656.1"/>
    <property type="molecule type" value="Genomic_DNA"/>
</dbReference>
<evidence type="ECO:0000256" key="12">
    <source>
        <dbReference type="ARBA" id="ARBA00022989"/>
    </source>
</evidence>
<dbReference type="GO" id="GO:0008818">
    <property type="term" value="F:cobalamin 5'-phosphate synthase activity"/>
    <property type="evidence" value="ECO:0007669"/>
    <property type="project" value="InterPro"/>
</dbReference>
<evidence type="ECO:0000256" key="9">
    <source>
        <dbReference type="ARBA" id="ARBA00022679"/>
    </source>
</evidence>
<dbReference type="AlphaFoldDB" id="A0A8J6Z2V3"/>
<evidence type="ECO:0000256" key="6">
    <source>
        <dbReference type="ARBA" id="ARBA00015850"/>
    </source>
</evidence>
<evidence type="ECO:0000256" key="4">
    <source>
        <dbReference type="ARBA" id="ARBA00010561"/>
    </source>
</evidence>
<keyword evidence="10 19" id="KW-0812">Transmembrane</keyword>
<comment type="catalytic activity">
    <reaction evidence="17">
        <text>alpha-ribazole + adenosylcob(III)inamide-GDP = adenosylcob(III)alamin + GMP + H(+)</text>
        <dbReference type="Rhea" id="RHEA:16049"/>
        <dbReference type="ChEBI" id="CHEBI:10329"/>
        <dbReference type="ChEBI" id="CHEBI:15378"/>
        <dbReference type="ChEBI" id="CHEBI:18408"/>
        <dbReference type="ChEBI" id="CHEBI:58115"/>
        <dbReference type="ChEBI" id="CHEBI:60487"/>
        <dbReference type="EC" id="2.7.8.26"/>
    </reaction>
</comment>
<dbReference type="UniPathway" id="UPA00148">
    <property type="reaction ID" value="UER00238"/>
</dbReference>
<evidence type="ECO:0000256" key="1">
    <source>
        <dbReference type="ARBA" id="ARBA00001946"/>
    </source>
</evidence>
<keyword evidence="11" id="KW-0460">Magnesium</keyword>
<evidence type="ECO:0000256" key="15">
    <source>
        <dbReference type="ARBA" id="ARBA00032605"/>
    </source>
</evidence>
<evidence type="ECO:0000313" key="21">
    <source>
        <dbReference type="Proteomes" id="UP000609121"/>
    </source>
</evidence>
<accession>A0A8J6Z2V3</accession>
<dbReference type="EC" id="2.7.8.26" evidence="5"/>
<evidence type="ECO:0000256" key="19">
    <source>
        <dbReference type="SAM" id="Phobius"/>
    </source>
</evidence>